<protein>
    <submittedName>
        <fullName evidence="1">Uncharacterized protein</fullName>
    </submittedName>
</protein>
<reference evidence="1" key="1">
    <citation type="submission" date="2014-11" db="EMBL/GenBank/DDBJ databases">
        <authorList>
            <person name="Amaro Gonzalez C."/>
        </authorList>
    </citation>
    <scope>NUCLEOTIDE SEQUENCE</scope>
</reference>
<dbReference type="AlphaFoldDB" id="A0A0E9PNR2"/>
<name>A0A0E9PNR2_ANGAN</name>
<reference evidence="1" key="2">
    <citation type="journal article" date="2015" name="Fish Shellfish Immunol.">
        <title>Early steps in the European eel (Anguilla anguilla)-Vibrio vulnificus interaction in the gills: Role of the RtxA13 toxin.</title>
        <authorList>
            <person name="Callol A."/>
            <person name="Pajuelo D."/>
            <person name="Ebbesson L."/>
            <person name="Teles M."/>
            <person name="MacKenzie S."/>
            <person name="Amaro C."/>
        </authorList>
    </citation>
    <scope>NUCLEOTIDE SEQUENCE</scope>
</reference>
<evidence type="ECO:0000313" key="1">
    <source>
        <dbReference type="EMBL" id="JAH05478.1"/>
    </source>
</evidence>
<organism evidence="1">
    <name type="scientific">Anguilla anguilla</name>
    <name type="common">European freshwater eel</name>
    <name type="synonym">Muraena anguilla</name>
    <dbReference type="NCBI Taxonomy" id="7936"/>
    <lineage>
        <taxon>Eukaryota</taxon>
        <taxon>Metazoa</taxon>
        <taxon>Chordata</taxon>
        <taxon>Craniata</taxon>
        <taxon>Vertebrata</taxon>
        <taxon>Euteleostomi</taxon>
        <taxon>Actinopterygii</taxon>
        <taxon>Neopterygii</taxon>
        <taxon>Teleostei</taxon>
        <taxon>Anguilliformes</taxon>
        <taxon>Anguillidae</taxon>
        <taxon>Anguilla</taxon>
    </lineage>
</organism>
<proteinExistence type="predicted"/>
<dbReference type="EMBL" id="GBXM01103099">
    <property type="protein sequence ID" value="JAH05478.1"/>
    <property type="molecule type" value="Transcribed_RNA"/>
</dbReference>
<sequence>MRLKLTVSLMWFGSIFQWQVLCLGFNARFYNVKLDNMQYFPFQNELAA</sequence>
<accession>A0A0E9PNR2</accession>